<dbReference type="InterPro" id="IPR022986">
    <property type="entry name" value="UPF0237_ACT"/>
</dbReference>
<protein>
    <recommendedName>
        <fullName evidence="1">UPF0237 protein JQU52_08240</fullName>
    </recommendedName>
</protein>
<comment type="similarity">
    <text evidence="1">Belongs to the UPF0237 family.</text>
</comment>
<accession>A0A892ZDP0</accession>
<dbReference type="AlphaFoldDB" id="A0A892ZDP0"/>
<dbReference type="KEGG" id="ptes:JQU52_08240"/>
<name>A0A892ZDP0_9NEIS</name>
<evidence type="ECO:0000256" key="1">
    <source>
        <dbReference type="HAMAP-Rule" id="MF_01054"/>
    </source>
</evidence>
<keyword evidence="4" id="KW-1185">Reference proteome</keyword>
<feature type="domain" description="ACT" evidence="2">
    <location>
        <begin position="6"/>
        <end position="84"/>
    </location>
</feature>
<dbReference type="Pfam" id="PF13740">
    <property type="entry name" value="ACT_6"/>
    <property type="match status" value="1"/>
</dbReference>
<dbReference type="PROSITE" id="PS51671">
    <property type="entry name" value="ACT"/>
    <property type="match status" value="1"/>
</dbReference>
<reference evidence="3" key="1">
    <citation type="submission" date="2021-02" db="EMBL/GenBank/DDBJ databases">
        <title>Neisseriaceae sp. 26B isolated from the cloaca of a Common Toad-headed Turtle (Mesoclemmys nasuta).</title>
        <authorList>
            <person name="Spergser J."/>
            <person name="Busse H.-J."/>
        </authorList>
    </citation>
    <scope>NUCLEOTIDE SEQUENCE</scope>
    <source>
        <strain evidence="3">26B</strain>
    </source>
</reference>
<evidence type="ECO:0000259" key="2">
    <source>
        <dbReference type="PROSITE" id="PS51671"/>
    </source>
</evidence>
<dbReference type="NCBIfam" id="NF001220">
    <property type="entry name" value="PRK00194.1"/>
    <property type="match status" value="1"/>
</dbReference>
<evidence type="ECO:0000313" key="4">
    <source>
        <dbReference type="Proteomes" id="UP000653156"/>
    </source>
</evidence>
<dbReference type="RefSeq" id="WP_230338036.1">
    <property type="nucleotide sequence ID" value="NZ_CP069798.1"/>
</dbReference>
<gene>
    <name evidence="3" type="ORF">JQU52_08240</name>
</gene>
<dbReference type="Gene3D" id="3.30.70.260">
    <property type="match status" value="1"/>
</dbReference>
<dbReference type="EMBL" id="CP069798">
    <property type="protein sequence ID" value="QRQ80750.1"/>
    <property type="molecule type" value="Genomic_DNA"/>
</dbReference>
<dbReference type="SUPFAM" id="SSF55021">
    <property type="entry name" value="ACT-like"/>
    <property type="match status" value="1"/>
</dbReference>
<evidence type="ECO:0000313" key="3">
    <source>
        <dbReference type="EMBL" id="QRQ80750.1"/>
    </source>
</evidence>
<dbReference type="InterPro" id="IPR002912">
    <property type="entry name" value="ACT_dom"/>
</dbReference>
<dbReference type="HAMAP" id="MF_01054">
    <property type="entry name" value="UPF0237"/>
    <property type="match status" value="1"/>
</dbReference>
<sequence>MSQHSVLTVVGKNRIGIVYEVAKILAENRLNIVNISQQLMDDYFTMIILLGTEQCPKSREDIMALMAAEGQKLGLDMRLQDEALFNAMHRV</sequence>
<dbReference type="InterPro" id="IPR045865">
    <property type="entry name" value="ACT-like_dom_sf"/>
</dbReference>
<dbReference type="PANTHER" id="PTHR34875">
    <property type="entry name" value="UPF0237 PROTEIN MJ1558"/>
    <property type="match status" value="1"/>
</dbReference>
<proteinExistence type="inferred from homology"/>
<dbReference type="PANTHER" id="PTHR34875:SF6">
    <property type="entry name" value="UPF0237 PROTEIN MJ1558"/>
    <property type="match status" value="1"/>
</dbReference>
<dbReference type="CDD" id="cd04872">
    <property type="entry name" value="ACT_1ZPV"/>
    <property type="match status" value="1"/>
</dbReference>
<dbReference type="InterPro" id="IPR050990">
    <property type="entry name" value="UPF0237/GcvR_regulator"/>
</dbReference>
<organism evidence="3 4">
    <name type="scientific">Paralysiella testudinis</name>
    <dbReference type="NCBI Taxonomy" id="2809020"/>
    <lineage>
        <taxon>Bacteria</taxon>
        <taxon>Pseudomonadati</taxon>
        <taxon>Pseudomonadota</taxon>
        <taxon>Betaproteobacteria</taxon>
        <taxon>Neisseriales</taxon>
        <taxon>Neisseriaceae</taxon>
        <taxon>Paralysiella</taxon>
    </lineage>
</organism>
<dbReference type="Proteomes" id="UP000653156">
    <property type="component" value="Chromosome"/>
</dbReference>